<protein>
    <submittedName>
        <fullName evidence="1">GTPase</fullName>
    </submittedName>
</protein>
<evidence type="ECO:0000313" key="2">
    <source>
        <dbReference type="Proteomes" id="UP000325788"/>
    </source>
</evidence>
<organism evidence="1 2">
    <name type="scientific">Acinetobacter tandoii</name>
    <dbReference type="NCBI Taxonomy" id="202954"/>
    <lineage>
        <taxon>Bacteria</taxon>
        <taxon>Pseudomonadati</taxon>
        <taxon>Pseudomonadota</taxon>
        <taxon>Gammaproteobacteria</taxon>
        <taxon>Moraxellales</taxon>
        <taxon>Moraxellaceae</taxon>
        <taxon>Acinetobacter</taxon>
    </lineage>
</organism>
<sequence length="581" mass="67127">MNMSTAEMFQTPTELKLDKLSFCQSTVTDIQDWVSNLSILQLGDSSRALFNALLEISELQCSETLRFDLIHAIHPTIENVLTSLEKHFFNQGLITTDRNDHIIELAMLLRSCFAKTYIDIAKRCDQQLNQQKFSLFAFSQKKNLQTARILASYYGLQQLAQLLYQQQILYTNPLSGQWLVTHQLMESAIQHNFNQTNINQLQGTQHQLQTIGQIYAQIILLDILNPHQIRPSEIQGLFLCSYDWAKLIQVLPKETTLSRYIVDTSLDHPPVFNAHQNSSFNPSIYISTQNLLDHLTEAQGKHGEYLSRNEKIFLTPALHFHIHSLLTSNAERRHERYEYSAQLHICFGLNVAHFYLSKGKNFNETLNLDAHYGLQSESNIFSSMNDHNLLSTSNIKTLDREAKQIYPAEVLDISVNGYRIKWSGNTPKNLKTGEFILVQENAQSEWRGGVVRWIKQSTEKSLELGLEMLAQDIFPCAVYVKTDRNTGNYYPALLVQTAELNEVSTTLILPGSHLFREKQTIHLRLEQDELKVYLLKAHLITQSFMRFDFELLNDQQEHLVENFIRKQTNEIKNHDLWEALK</sequence>
<proteinExistence type="predicted"/>
<gene>
    <name evidence="1" type="ORF">F4W09_01895</name>
</gene>
<dbReference type="EMBL" id="VXLD01000001">
    <property type="protein sequence ID" value="KAB1859900.1"/>
    <property type="molecule type" value="Genomic_DNA"/>
</dbReference>
<dbReference type="AlphaFoldDB" id="A0A5N4WUF6"/>
<name>A0A5N4WUF6_9GAMM</name>
<accession>A0A5N4WUF6</accession>
<comment type="caution">
    <text evidence="1">The sequence shown here is derived from an EMBL/GenBank/DDBJ whole genome shotgun (WGS) entry which is preliminary data.</text>
</comment>
<evidence type="ECO:0000313" key="1">
    <source>
        <dbReference type="EMBL" id="KAB1859900.1"/>
    </source>
</evidence>
<dbReference type="Proteomes" id="UP000325788">
    <property type="component" value="Unassembled WGS sequence"/>
</dbReference>
<dbReference type="RefSeq" id="WP_026441062.1">
    <property type="nucleotide sequence ID" value="NZ_BBNK01000010.1"/>
</dbReference>
<reference evidence="1 2" key="1">
    <citation type="submission" date="2019-09" db="EMBL/GenBank/DDBJ databases">
        <title>Draft genome sequence of Acinetobacter tandoii W4-4-4 isolated from environmental water sample.</title>
        <authorList>
            <person name="Wee S.K."/>
            <person name="Yan B."/>
            <person name="Mustaffa S.B."/>
            <person name="Yap E.P.H."/>
        </authorList>
    </citation>
    <scope>NUCLEOTIDE SEQUENCE [LARGE SCALE GENOMIC DNA]</scope>
    <source>
        <strain evidence="1 2">W4-4-4</strain>
    </source>
</reference>